<dbReference type="PROSITE" id="PS50297">
    <property type="entry name" value="ANK_REP_REGION"/>
    <property type="match status" value="2"/>
</dbReference>
<gene>
    <name evidence="4" type="ORF">B0T14DRAFT_246703</name>
</gene>
<dbReference type="Pfam" id="PF00023">
    <property type="entry name" value="Ank"/>
    <property type="match status" value="1"/>
</dbReference>
<organism evidence="4 5">
    <name type="scientific">Immersiella caudata</name>
    <dbReference type="NCBI Taxonomy" id="314043"/>
    <lineage>
        <taxon>Eukaryota</taxon>
        <taxon>Fungi</taxon>
        <taxon>Dikarya</taxon>
        <taxon>Ascomycota</taxon>
        <taxon>Pezizomycotina</taxon>
        <taxon>Sordariomycetes</taxon>
        <taxon>Sordariomycetidae</taxon>
        <taxon>Sordariales</taxon>
        <taxon>Lasiosphaeriaceae</taxon>
        <taxon>Immersiella</taxon>
    </lineage>
</organism>
<dbReference type="SUPFAM" id="SSF48403">
    <property type="entry name" value="Ankyrin repeat"/>
    <property type="match status" value="2"/>
</dbReference>
<dbReference type="InterPro" id="IPR050889">
    <property type="entry name" value="Dendritic_Spine_Reg/Scaffold"/>
</dbReference>
<dbReference type="Pfam" id="PF12796">
    <property type="entry name" value="Ank_2"/>
    <property type="match status" value="2"/>
</dbReference>
<keyword evidence="1" id="KW-0677">Repeat</keyword>
<reference evidence="4" key="1">
    <citation type="submission" date="2023-06" db="EMBL/GenBank/DDBJ databases">
        <title>Genome-scale phylogeny and comparative genomics of the fungal order Sordariales.</title>
        <authorList>
            <consortium name="Lawrence Berkeley National Laboratory"/>
            <person name="Hensen N."/>
            <person name="Bonometti L."/>
            <person name="Westerberg I."/>
            <person name="Brannstrom I.O."/>
            <person name="Guillou S."/>
            <person name="Cros-Aarteil S."/>
            <person name="Calhoun S."/>
            <person name="Haridas S."/>
            <person name="Kuo A."/>
            <person name="Mondo S."/>
            <person name="Pangilinan J."/>
            <person name="Riley R."/>
            <person name="Labutti K."/>
            <person name="Andreopoulos B."/>
            <person name="Lipzen A."/>
            <person name="Chen C."/>
            <person name="Yanf M."/>
            <person name="Daum C."/>
            <person name="Ng V."/>
            <person name="Clum A."/>
            <person name="Steindorff A."/>
            <person name="Ohm R."/>
            <person name="Martin F."/>
            <person name="Silar P."/>
            <person name="Natvig D."/>
            <person name="Lalanne C."/>
            <person name="Gautier V."/>
            <person name="Ament-Velasquez S.L."/>
            <person name="Kruys A."/>
            <person name="Hutchinson M.I."/>
            <person name="Powell A.J."/>
            <person name="Barry K."/>
            <person name="Miller A.N."/>
            <person name="Grigoriev I.V."/>
            <person name="Debuchy R."/>
            <person name="Gladieux P."/>
            <person name="Thoren M.H."/>
            <person name="Johannesson H."/>
        </authorList>
    </citation>
    <scope>NUCLEOTIDE SEQUENCE</scope>
    <source>
        <strain evidence="4">CBS 606.72</strain>
    </source>
</reference>
<keyword evidence="2 3" id="KW-0040">ANK repeat</keyword>
<feature type="repeat" description="ANK" evidence="3">
    <location>
        <begin position="604"/>
        <end position="636"/>
    </location>
</feature>
<name>A0AA40BWT7_9PEZI</name>
<dbReference type="InterPro" id="IPR036770">
    <property type="entry name" value="Ankyrin_rpt-contain_sf"/>
</dbReference>
<evidence type="ECO:0000313" key="5">
    <source>
        <dbReference type="Proteomes" id="UP001175000"/>
    </source>
</evidence>
<comment type="caution">
    <text evidence="4">The sequence shown here is derived from an EMBL/GenBank/DDBJ whole genome shotgun (WGS) entry which is preliminary data.</text>
</comment>
<evidence type="ECO:0000256" key="1">
    <source>
        <dbReference type="ARBA" id="ARBA00022737"/>
    </source>
</evidence>
<dbReference type="AlphaFoldDB" id="A0AA40BWT7"/>
<protein>
    <recommendedName>
        <fullName evidence="6">Ankyrin</fullName>
    </recommendedName>
</protein>
<accession>A0AA40BWT7</accession>
<dbReference type="SMART" id="SM00248">
    <property type="entry name" value="ANK"/>
    <property type="match status" value="6"/>
</dbReference>
<dbReference type="PANTHER" id="PTHR24166:SF48">
    <property type="entry name" value="PROTEIN VAPYRIN"/>
    <property type="match status" value="1"/>
</dbReference>
<feature type="repeat" description="ANK" evidence="3">
    <location>
        <begin position="503"/>
        <end position="535"/>
    </location>
</feature>
<feature type="repeat" description="ANK" evidence="3">
    <location>
        <begin position="391"/>
        <end position="427"/>
    </location>
</feature>
<sequence length="769" mass="85333">MAEILGIVAGVVGIADVGLRLSQRVHRVVQDWQNAPDDILALGREVSDITVAMRSIQDACQSVKVSLSADPEVVINLRMSTEKAATILDEIDSAIQELASTPKFKRRAKWLAMRSPLGRKRQGLRDLRVNIRDILSAWGVSSDVRVELELLSLKSNLKQANETVAERLDTISRGFSQLSQQLVHLERADTKRMRTNKGSLDSAISDSVHQLLMGRQQPERDTIITTRDTGSFRGLTHENRYGSGYFTIEAAYRNRGCTRSCTCSCHSEPTDTRCTTWRTPPVVRRLLGVLFAQYSGSPTSNTICDNLGCKNTHAKTLEVVYDFPLWCLNWGIHVLVQRGITGSPSLTLTPRYRVSFRAGGLLHAVNSSNIDLVRASVEASPYSVHFQAYQTGYTALHYACLKCDDGTAAEIIRLLLRSGADFSVENDNGQSAGSIAACQILLGLMPDALVTEISNWTSVSRLVEEVELSPISEVVLGVRMGNIETMLRNMTPSRLKLHEFDNTGNTPLYWAARAGDLPIVKALVRSGVDINIRTKSNKTSLIGACDSTVISTECFRWLLQNGADPYQTDSNGFNSLTSGCCRRTLPAVQELLAWGLNVNTRDAMGRTGLSCAAQYDQNHIVSYLLDQNADTELENRLGWTPVINAVLNNSHKCLRILLRRGADHTFVSRYGWSILHCAAQAGDLQTMRILTEHRLRGVDARARTTMYGNLNAEEIFLKHRRKHPQAEVLLAALRGLIAAVEEANNEVCDVDEDWEGREEIFYEAVEYLL</sequence>
<keyword evidence="5" id="KW-1185">Reference proteome</keyword>
<evidence type="ECO:0008006" key="6">
    <source>
        <dbReference type="Google" id="ProtNLM"/>
    </source>
</evidence>
<dbReference type="EMBL" id="JAULSU010000005">
    <property type="protein sequence ID" value="KAK0616432.1"/>
    <property type="molecule type" value="Genomic_DNA"/>
</dbReference>
<proteinExistence type="predicted"/>
<dbReference type="InterPro" id="IPR002110">
    <property type="entry name" value="Ankyrin_rpt"/>
</dbReference>
<evidence type="ECO:0000256" key="3">
    <source>
        <dbReference type="PROSITE-ProRule" id="PRU00023"/>
    </source>
</evidence>
<evidence type="ECO:0000313" key="4">
    <source>
        <dbReference type="EMBL" id="KAK0616432.1"/>
    </source>
</evidence>
<dbReference type="Proteomes" id="UP001175000">
    <property type="component" value="Unassembled WGS sequence"/>
</dbReference>
<dbReference type="PANTHER" id="PTHR24166">
    <property type="entry name" value="ROLLING PEBBLES, ISOFORM B"/>
    <property type="match status" value="1"/>
</dbReference>
<dbReference type="Gene3D" id="1.25.40.20">
    <property type="entry name" value="Ankyrin repeat-containing domain"/>
    <property type="match status" value="3"/>
</dbReference>
<evidence type="ECO:0000256" key="2">
    <source>
        <dbReference type="ARBA" id="ARBA00023043"/>
    </source>
</evidence>
<dbReference type="PROSITE" id="PS50088">
    <property type="entry name" value="ANK_REPEAT"/>
    <property type="match status" value="3"/>
</dbReference>